<feature type="transmembrane region" description="Helical" evidence="3">
    <location>
        <begin position="211"/>
        <end position="229"/>
    </location>
</feature>
<dbReference type="Gene3D" id="2.60.40.10">
    <property type="entry name" value="Immunoglobulins"/>
    <property type="match status" value="1"/>
</dbReference>
<dbReference type="SMART" id="SM00060">
    <property type="entry name" value="FN3"/>
    <property type="match status" value="1"/>
</dbReference>
<organism evidence="5 6">
    <name type="scientific">Vitrella brassicaformis (strain CCMP3155)</name>
    <dbReference type="NCBI Taxonomy" id="1169540"/>
    <lineage>
        <taxon>Eukaryota</taxon>
        <taxon>Sar</taxon>
        <taxon>Alveolata</taxon>
        <taxon>Colpodellida</taxon>
        <taxon>Vitrellaceae</taxon>
        <taxon>Vitrella</taxon>
    </lineage>
</organism>
<keyword evidence="6" id="KW-1185">Reference proteome</keyword>
<dbReference type="InParanoid" id="A0A0G4ERJ1"/>
<dbReference type="InterPro" id="IPR052591">
    <property type="entry name" value="CML21-like"/>
</dbReference>
<feature type="region of interest" description="Disordered" evidence="2">
    <location>
        <begin position="402"/>
        <end position="464"/>
    </location>
</feature>
<dbReference type="Gene3D" id="1.10.238.10">
    <property type="entry name" value="EF-hand"/>
    <property type="match status" value="2"/>
</dbReference>
<dbReference type="Proteomes" id="UP000041254">
    <property type="component" value="Unassembled WGS sequence"/>
</dbReference>
<reference evidence="5 6" key="1">
    <citation type="submission" date="2014-11" db="EMBL/GenBank/DDBJ databases">
        <authorList>
            <person name="Zhu J."/>
            <person name="Qi W."/>
            <person name="Song R."/>
        </authorList>
    </citation>
    <scope>NUCLEOTIDE SEQUENCE [LARGE SCALE GENOMIC DNA]</scope>
</reference>
<evidence type="ECO:0000313" key="5">
    <source>
        <dbReference type="EMBL" id="CEM00649.1"/>
    </source>
</evidence>
<feature type="region of interest" description="Disordered" evidence="2">
    <location>
        <begin position="769"/>
        <end position="795"/>
    </location>
</feature>
<proteinExistence type="predicted"/>
<evidence type="ECO:0000256" key="3">
    <source>
        <dbReference type="SAM" id="Phobius"/>
    </source>
</evidence>
<dbReference type="AlphaFoldDB" id="A0A0G4ERJ1"/>
<feature type="domain" description="EF-hand" evidence="4">
    <location>
        <begin position="154"/>
        <end position="189"/>
    </location>
</feature>
<dbReference type="CDD" id="cd00063">
    <property type="entry name" value="FN3"/>
    <property type="match status" value="1"/>
</dbReference>
<dbReference type="PROSITE" id="PS50222">
    <property type="entry name" value="EF_HAND_2"/>
    <property type="match status" value="4"/>
</dbReference>
<dbReference type="Pfam" id="PF13499">
    <property type="entry name" value="EF-hand_7"/>
    <property type="match status" value="2"/>
</dbReference>
<dbReference type="VEuPathDB" id="CryptoDB:Vbra_2394"/>
<evidence type="ECO:0000259" key="4">
    <source>
        <dbReference type="PROSITE" id="PS50222"/>
    </source>
</evidence>
<feature type="domain" description="EF-hand" evidence="4">
    <location>
        <begin position="68"/>
        <end position="103"/>
    </location>
</feature>
<evidence type="ECO:0000256" key="1">
    <source>
        <dbReference type="ARBA" id="ARBA00022837"/>
    </source>
</evidence>
<dbReference type="SUPFAM" id="SSF49265">
    <property type="entry name" value="Fibronectin type III"/>
    <property type="match status" value="1"/>
</dbReference>
<evidence type="ECO:0000313" key="6">
    <source>
        <dbReference type="Proteomes" id="UP000041254"/>
    </source>
</evidence>
<gene>
    <name evidence="5" type="ORF">Vbra_2394</name>
</gene>
<dbReference type="InterPro" id="IPR003961">
    <property type="entry name" value="FN3_dom"/>
</dbReference>
<name>A0A0G4ERJ1_VITBC</name>
<dbReference type="InterPro" id="IPR036116">
    <property type="entry name" value="FN3_sf"/>
</dbReference>
<dbReference type="OrthoDB" id="26525at2759"/>
<keyword evidence="3" id="KW-1133">Transmembrane helix</keyword>
<dbReference type="InterPro" id="IPR011992">
    <property type="entry name" value="EF-hand-dom_pair"/>
</dbReference>
<dbReference type="PROSITE" id="PS00018">
    <property type="entry name" value="EF_HAND_1"/>
    <property type="match status" value="4"/>
</dbReference>
<dbReference type="PANTHER" id="PTHR23064">
    <property type="entry name" value="TROPONIN"/>
    <property type="match status" value="1"/>
</dbReference>
<sequence length="795" mass="87983">MAFLVRSPSQRYGCFKLYNVLKVLQSARKLRDRDFLNDMFDQIDEDDNGFIDENELHEAVNKYLEVDMELDEVNVLLRQIDKDQNGRIEREEFIDFCNRISTREQLQRLVKTQRDLIKSQNFINHLFSQFDADDSGTIDGQELQYAVQSLGLSLSAVEIRRLLKRIDRDGNGAIEVEEFRQFAKQAKDAEELKSVIKGWQRQELYKLRARRCYFCVCFALLIASGAFMSKTGTRGQGPQTLLWKMAFGASLVFTLIFMVTGQLIPTYVVRNACLLLEITLLRWNRFRSGIAIGVCAIICLAMGISLTAKDNRDLYPALGVFCVALLVFCVMYFFKAEWSMKAPYDFNDNPYEYVVAPGDLELGAKKETLQLGQGKFRAKPRDSEDISAAALTDRALPISPRIAQSSASGQGSDASPASSGRRKLHRGASDESLASARSALSARSGASLSSGTSKGSKGSKMSRLSKLSASAKKSILEASRTIVQEPPPPPLGITVTNVTAGACRVQWKAIGEKDKGEPNGPIIHVSPAQKKGSALPQVYEITHFIVSLATVGYRAIDEADETAASTAYGEDDSEEPFFVDVLTINVTAHGNKHYADLKSLRPGRRYLVQMASKNYFGRGPPSRPVSFCTPIQHNDPSCFLFSPQPAVISSPPLSRTGHKATIQEAAILSPNATSRQLGSSYAGFRRNRDSPTHTALRATLDPLRATDRSMFEALRAASSGREYSLPPTLPPHPHALFDTETDADEAEARPISAGRQTLRAKMREEALRGKQAFVSPRPAPSLTPSEWDTLRRQAK</sequence>
<dbReference type="EMBL" id="CDMY01000296">
    <property type="protein sequence ID" value="CEM00649.1"/>
    <property type="molecule type" value="Genomic_DNA"/>
</dbReference>
<dbReference type="InterPro" id="IPR018247">
    <property type="entry name" value="EF_Hand_1_Ca_BS"/>
</dbReference>
<dbReference type="InterPro" id="IPR013783">
    <property type="entry name" value="Ig-like_fold"/>
</dbReference>
<dbReference type="STRING" id="1169540.A0A0G4ERJ1"/>
<accession>A0A0G4ERJ1</accession>
<keyword evidence="1" id="KW-0106">Calcium</keyword>
<dbReference type="SMART" id="SM00054">
    <property type="entry name" value="EFh"/>
    <property type="match status" value="4"/>
</dbReference>
<feature type="domain" description="EF-hand" evidence="4">
    <location>
        <begin position="118"/>
        <end position="153"/>
    </location>
</feature>
<feature type="transmembrane region" description="Helical" evidence="3">
    <location>
        <begin position="241"/>
        <end position="269"/>
    </location>
</feature>
<feature type="compositionally biased region" description="Low complexity" evidence="2">
    <location>
        <begin position="432"/>
        <end position="464"/>
    </location>
</feature>
<dbReference type="GO" id="GO:0005509">
    <property type="term" value="F:calcium ion binding"/>
    <property type="evidence" value="ECO:0007669"/>
    <property type="project" value="InterPro"/>
</dbReference>
<feature type="compositionally biased region" description="Low complexity" evidence="2">
    <location>
        <begin position="403"/>
        <end position="419"/>
    </location>
</feature>
<protein>
    <recommendedName>
        <fullName evidence="4">EF-hand domain-containing protein</fullName>
    </recommendedName>
</protein>
<keyword evidence="3" id="KW-0472">Membrane</keyword>
<feature type="transmembrane region" description="Helical" evidence="3">
    <location>
        <begin position="314"/>
        <end position="334"/>
    </location>
</feature>
<feature type="domain" description="EF-hand" evidence="4">
    <location>
        <begin position="31"/>
        <end position="66"/>
    </location>
</feature>
<dbReference type="SUPFAM" id="SSF47473">
    <property type="entry name" value="EF-hand"/>
    <property type="match status" value="1"/>
</dbReference>
<keyword evidence="3" id="KW-0812">Transmembrane</keyword>
<dbReference type="InterPro" id="IPR002048">
    <property type="entry name" value="EF_hand_dom"/>
</dbReference>
<feature type="transmembrane region" description="Helical" evidence="3">
    <location>
        <begin position="290"/>
        <end position="308"/>
    </location>
</feature>
<evidence type="ECO:0000256" key="2">
    <source>
        <dbReference type="SAM" id="MobiDB-lite"/>
    </source>
</evidence>